<dbReference type="InterPro" id="IPR000380">
    <property type="entry name" value="Topo_IA"/>
</dbReference>
<dbReference type="GO" id="GO:0003917">
    <property type="term" value="F:DNA topoisomerase type I (single strand cut, ATP-independent) activity"/>
    <property type="evidence" value="ECO:0007669"/>
    <property type="project" value="InterPro"/>
</dbReference>
<dbReference type="AlphaFoldDB" id="A0A5M9Z4B5"/>
<dbReference type="PROSITE" id="PS52039">
    <property type="entry name" value="TOPO_IA_2"/>
    <property type="match status" value="1"/>
</dbReference>
<evidence type="ECO:0000313" key="7">
    <source>
        <dbReference type="EMBL" id="KAA8813103.1"/>
    </source>
</evidence>
<dbReference type="SUPFAM" id="SSF56712">
    <property type="entry name" value="Prokaryotic type I DNA topoisomerase"/>
    <property type="match status" value="1"/>
</dbReference>
<evidence type="ECO:0000256" key="5">
    <source>
        <dbReference type="ARBA" id="ARBA00023235"/>
    </source>
</evidence>
<evidence type="ECO:0000256" key="4">
    <source>
        <dbReference type="ARBA" id="ARBA00023125"/>
    </source>
</evidence>
<accession>A0A5M9Z4B5</accession>
<dbReference type="InterPro" id="IPR003602">
    <property type="entry name" value="Topo_IA_DNA-bd_dom"/>
</dbReference>
<evidence type="ECO:0000256" key="3">
    <source>
        <dbReference type="ARBA" id="ARBA00023029"/>
    </source>
</evidence>
<keyword evidence="5 7" id="KW-0413">Isomerase</keyword>
<sequence>MTRLLILNEKKSQAEKFADYLGGMSGEFEGNPYDIVYAAGHLLQLNAPNEMVDPNLAAKYADWQNLDNFPWNPLDLNWSKQVIKSKQRYIDNIKSNLPGHDVIIIASDNDPSGEGDVLGWEIVDYLNWQNEVWRIRFKGDDSANYVIDSLHKPEKVTVSEQDAQGILVKGKSRQRFDFLTGLEESRIATELARERGYSNKGKALSIGRLQTYITCLVDEQNRARRAYVKKPFYEIRYKDANGNTFKRDYQDGDSWRFSDKSLAEQDLVNYATDQIIIDSTTEKRTQPPKLVNLADLGKIFQKEYTTEQITETYQKMYDDKIVSYPRTEDNAITIDDFNELLPYADKIAAVVGIDSKLLSHKDPRKKFIIKSEDHGANRPTKLVPQSLEEVEDKYGKCGRDIYERVAKSYLAMLAEDYVYTQVKAHIANHPDFTSTINVPKELNYKLIFNENDLNEEKQSENKATHFTQNASPEVYQGTNTPPTKPTLTFILNNLDKWNLGTGATKMQTISKLQAIGKENKKVIPQLKVVKGVFEVTGTGALIACIAKGTYLSSGKITKRLQDILNEIKADPTKQDIVYSVAEKTIEHDKAVMIENAPLLKQDTQVKKLAGDLKAIERFSGVFTQTNKTVNPPVTIFDGHTTTEVEQQEALEGKQITYSIEKFGKEEQHTAYLAEQTYKSKKTGKEITRVGWKVEFPEDTDHVKGIYKPLAKEIKFKKEYGQHVFSEEEITSLLAGEEISFEATDKQGKSFMATGKLIEQELKEGRRKIRFWGFRVNPKPVDTNVYVVITYKDGKEYHFKKTYRGHRWTPEEIKKIAAGKKQIVAFNGRKGTYRMEIKPNPNKDYKGKFKYFGFDEKFVK</sequence>
<keyword evidence="2" id="KW-0862">Zinc</keyword>
<dbReference type="SMART" id="SM00437">
    <property type="entry name" value="TOP1Ac"/>
    <property type="match status" value="1"/>
</dbReference>
<dbReference type="InterPro" id="IPR013825">
    <property type="entry name" value="Topo_IA_cen_sub2"/>
</dbReference>
<dbReference type="Gene3D" id="1.10.290.10">
    <property type="entry name" value="Topoisomerase I, domain 4"/>
    <property type="match status" value="1"/>
</dbReference>
<dbReference type="Gene3D" id="2.70.20.10">
    <property type="entry name" value="Topoisomerase I, domain 3"/>
    <property type="match status" value="1"/>
</dbReference>
<gene>
    <name evidence="7" type="ORF">F1C09_03540</name>
</gene>
<proteinExistence type="predicted"/>
<reference evidence="7 8" key="1">
    <citation type="submission" date="2019-09" db="EMBL/GenBank/DDBJ databases">
        <title>Comparative analysis of L. crispatus genomes revealed niche specific adaptation to different host and body sites.</title>
        <authorList>
            <person name="Pan M."/>
            <person name="Hidalgo-Cantabrana C."/>
            <person name="Barrangou R."/>
        </authorList>
    </citation>
    <scope>NUCLEOTIDE SEQUENCE [LARGE SCALE GENOMIC DNA]</scope>
    <source>
        <strain evidence="7 8">NCK2488</strain>
    </source>
</reference>
<dbReference type="SMART" id="SM00493">
    <property type="entry name" value="TOPRIM"/>
    <property type="match status" value="1"/>
</dbReference>
<dbReference type="GO" id="GO:0006281">
    <property type="term" value="P:DNA repair"/>
    <property type="evidence" value="ECO:0007669"/>
    <property type="project" value="TreeGrafter"/>
</dbReference>
<dbReference type="PANTHER" id="PTHR11390:SF26">
    <property type="entry name" value="DNA TOPOISOMERASE 1"/>
    <property type="match status" value="1"/>
</dbReference>
<feature type="domain" description="Topo IA-type catalytic" evidence="6">
    <location>
        <begin position="163"/>
        <end position="592"/>
    </location>
</feature>
<dbReference type="PRINTS" id="PR00417">
    <property type="entry name" value="PRTPISMRASEI"/>
</dbReference>
<comment type="caution">
    <text evidence="7">The sequence shown here is derived from an EMBL/GenBank/DDBJ whole genome shotgun (WGS) entry which is preliminary data.</text>
</comment>
<dbReference type="InterPro" id="IPR006171">
    <property type="entry name" value="TOPRIM_dom"/>
</dbReference>
<dbReference type="GO" id="GO:0006265">
    <property type="term" value="P:DNA topological change"/>
    <property type="evidence" value="ECO:0007669"/>
    <property type="project" value="InterPro"/>
</dbReference>
<dbReference type="EMBL" id="VUAV01000013">
    <property type="protein sequence ID" value="KAA8813103.1"/>
    <property type="molecule type" value="Genomic_DNA"/>
</dbReference>
<evidence type="ECO:0000256" key="1">
    <source>
        <dbReference type="ARBA" id="ARBA00022723"/>
    </source>
</evidence>
<protein>
    <submittedName>
        <fullName evidence="7">Type IA DNA topoisomerase</fullName>
    </submittedName>
</protein>
<keyword evidence="3" id="KW-0799">Topoisomerase</keyword>
<keyword evidence="1" id="KW-0479">Metal-binding</keyword>
<dbReference type="Proteomes" id="UP000324504">
    <property type="component" value="Unassembled WGS sequence"/>
</dbReference>
<dbReference type="InterPro" id="IPR013497">
    <property type="entry name" value="Topo_IA_cen"/>
</dbReference>
<dbReference type="InterPro" id="IPR023405">
    <property type="entry name" value="Topo_IA_core_domain"/>
</dbReference>
<dbReference type="Gene3D" id="3.40.50.140">
    <property type="match status" value="1"/>
</dbReference>
<dbReference type="GO" id="GO:0003677">
    <property type="term" value="F:DNA binding"/>
    <property type="evidence" value="ECO:0007669"/>
    <property type="project" value="UniProtKB-KW"/>
</dbReference>
<dbReference type="Gene3D" id="1.10.460.10">
    <property type="entry name" value="Topoisomerase I, domain 2"/>
    <property type="match status" value="1"/>
</dbReference>
<dbReference type="PANTHER" id="PTHR11390">
    <property type="entry name" value="PROKARYOTIC DNA TOPOISOMERASE"/>
    <property type="match status" value="1"/>
</dbReference>
<dbReference type="InterPro" id="IPR013824">
    <property type="entry name" value="Topo_IA_cen_sub1"/>
</dbReference>
<keyword evidence="4" id="KW-0238">DNA-binding</keyword>
<evidence type="ECO:0000313" key="8">
    <source>
        <dbReference type="Proteomes" id="UP000324504"/>
    </source>
</evidence>
<dbReference type="Pfam" id="PF01751">
    <property type="entry name" value="Toprim"/>
    <property type="match status" value="1"/>
</dbReference>
<name>A0A5M9Z4B5_9LACO</name>
<evidence type="ECO:0000256" key="2">
    <source>
        <dbReference type="ARBA" id="ARBA00022833"/>
    </source>
</evidence>
<dbReference type="Pfam" id="PF01131">
    <property type="entry name" value="Topoisom_bac"/>
    <property type="match status" value="1"/>
</dbReference>
<dbReference type="InterPro" id="IPR013826">
    <property type="entry name" value="Topo_IA_cen_sub3"/>
</dbReference>
<evidence type="ECO:0000259" key="6">
    <source>
        <dbReference type="PROSITE" id="PS52039"/>
    </source>
</evidence>
<organism evidence="7 8">
    <name type="scientific">Lactobacillus crispatus</name>
    <dbReference type="NCBI Taxonomy" id="47770"/>
    <lineage>
        <taxon>Bacteria</taxon>
        <taxon>Bacillati</taxon>
        <taxon>Bacillota</taxon>
        <taxon>Bacilli</taxon>
        <taxon>Lactobacillales</taxon>
        <taxon>Lactobacillaceae</taxon>
        <taxon>Lactobacillus</taxon>
    </lineage>
</organism>
<dbReference type="RefSeq" id="WP_057726562.1">
    <property type="nucleotide sequence ID" value="NZ_CP072197.1"/>
</dbReference>
<dbReference type="GO" id="GO:0006310">
    <property type="term" value="P:DNA recombination"/>
    <property type="evidence" value="ECO:0007669"/>
    <property type="project" value="TreeGrafter"/>
</dbReference>
<dbReference type="GO" id="GO:0046872">
    <property type="term" value="F:metal ion binding"/>
    <property type="evidence" value="ECO:0007669"/>
    <property type="project" value="UniProtKB-KW"/>
</dbReference>